<feature type="domain" description="HTH iclR-type" evidence="4">
    <location>
        <begin position="11"/>
        <end position="73"/>
    </location>
</feature>
<keyword evidence="3" id="KW-0804">Transcription</keyword>
<evidence type="ECO:0000259" key="4">
    <source>
        <dbReference type="PROSITE" id="PS51077"/>
    </source>
</evidence>
<accession>A0A4Q7YYZ9</accession>
<reference evidence="6 7" key="1">
    <citation type="submission" date="2019-02" db="EMBL/GenBank/DDBJ databases">
        <title>Genomic Encyclopedia of Archaeal and Bacterial Type Strains, Phase II (KMG-II): from individual species to whole genera.</title>
        <authorList>
            <person name="Goeker M."/>
        </authorList>
    </citation>
    <scope>NUCLEOTIDE SEQUENCE [LARGE SCALE GENOMIC DNA]</scope>
    <source>
        <strain evidence="6 7">DSM 18101</strain>
    </source>
</reference>
<dbReference type="InterPro" id="IPR029016">
    <property type="entry name" value="GAF-like_dom_sf"/>
</dbReference>
<dbReference type="InterPro" id="IPR036388">
    <property type="entry name" value="WH-like_DNA-bd_sf"/>
</dbReference>
<dbReference type="RefSeq" id="WP_130420245.1">
    <property type="nucleotide sequence ID" value="NZ_SHKW01000001.1"/>
</dbReference>
<evidence type="ECO:0000256" key="2">
    <source>
        <dbReference type="ARBA" id="ARBA00023125"/>
    </source>
</evidence>
<sequence length="266" mass="29049">MPKKVAQVPFIQSLDRGLTILQAVATSKQPVTLGELSELLGVDRSSAFRLAQTLRRRGFLSTPAGRKDYILGSSMWTLSRQYDWSNMLVRVAHQELKALALNLNETAHLAIREGRSALFIDSVHARHVIVVAGQTGELVPLYSTAHGKALLADLDEKDLRTIFGSDPLQRFTKTTIKTVPALAKECVGIRERGYALDEAEYMEGTRCVAAPIRLNNGMIVGSIGVSAPASRFLKEHYPSHSKSVIQCARKIGELLSVADEVAAQSA</sequence>
<dbReference type="SMART" id="SM00346">
    <property type="entry name" value="HTH_ICLR"/>
    <property type="match status" value="1"/>
</dbReference>
<evidence type="ECO:0000259" key="5">
    <source>
        <dbReference type="PROSITE" id="PS51078"/>
    </source>
</evidence>
<keyword evidence="2" id="KW-0238">DNA-binding</keyword>
<evidence type="ECO:0000313" key="7">
    <source>
        <dbReference type="Proteomes" id="UP000292958"/>
    </source>
</evidence>
<dbReference type="AlphaFoldDB" id="A0A4Q7YYZ9"/>
<dbReference type="InterPro" id="IPR014757">
    <property type="entry name" value="Tscrpt_reg_IclR_C"/>
</dbReference>
<dbReference type="Proteomes" id="UP000292958">
    <property type="component" value="Unassembled WGS sequence"/>
</dbReference>
<dbReference type="PROSITE" id="PS51077">
    <property type="entry name" value="HTH_ICLR"/>
    <property type="match status" value="1"/>
</dbReference>
<dbReference type="InterPro" id="IPR005471">
    <property type="entry name" value="Tscrpt_reg_IclR_N"/>
</dbReference>
<proteinExistence type="predicted"/>
<dbReference type="PANTHER" id="PTHR30136:SF24">
    <property type="entry name" value="HTH-TYPE TRANSCRIPTIONAL REPRESSOR ALLR"/>
    <property type="match status" value="1"/>
</dbReference>
<dbReference type="PANTHER" id="PTHR30136">
    <property type="entry name" value="HELIX-TURN-HELIX TRANSCRIPTIONAL REGULATOR, ICLR FAMILY"/>
    <property type="match status" value="1"/>
</dbReference>
<dbReference type="OrthoDB" id="9778379at2"/>
<dbReference type="GO" id="GO:0045892">
    <property type="term" value="P:negative regulation of DNA-templated transcription"/>
    <property type="evidence" value="ECO:0007669"/>
    <property type="project" value="TreeGrafter"/>
</dbReference>
<dbReference type="InterPro" id="IPR036390">
    <property type="entry name" value="WH_DNA-bd_sf"/>
</dbReference>
<dbReference type="SUPFAM" id="SSF46785">
    <property type="entry name" value="Winged helix' DNA-binding domain"/>
    <property type="match status" value="1"/>
</dbReference>
<name>A0A4Q7YYZ9_9BACT</name>
<protein>
    <submittedName>
        <fullName evidence="6">IclR family transcriptional regulator</fullName>
    </submittedName>
</protein>
<dbReference type="Pfam" id="PF09339">
    <property type="entry name" value="HTH_IclR"/>
    <property type="match status" value="1"/>
</dbReference>
<dbReference type="PROSITE" id="PS51078">
    <property type="entry name" value="ICLR_ED"/>
    <property type="match status" value="1"/>
</dbReference>
<dbReference type="Gene3D" id="3.30.450.40">
    <property type="match status" value="1"/>
</dbReference>
<evidence type="ECO:0000313" key="6">
    <source>
        <dbReference type="EMBL" id="RZU42433.1"/>
    </source>
</evidence>
<gene>
    <name evidence="6" type="ORF">BDD14_4018</name>
</gene>
<dbReference type="Gene3D" id="1.10.10.10">
    <property type="entry name" value="Winged helix-like DNA-binding domain superfamily/Winged helix DNA-binding domain"/>
    <property type="match status" value="1"/>
</dbReference>
<comment type="caution">
    <text evidence="6">The sequence shown here is derived from an EMBL/GenBank/DDBJ whole genome shotgun (WGS) entry which is preliminary data.</text>
</comment>
<dbReference type="GO" id="GO:0003677">
    <property type="term" value="F:DNA binding"/>
    <property type="evidence" value="ECO:0007669"/>
    <property type="project" value="UniProtKB-KW"/>
</dbReference>
<evidence type="ECO:0000256" key="1">
    <source>
        <dbReference type="ARBA" id="ARBA00023015"/>
    </source>
</evidence>
<feature type="domain" description="IclR-ED" evidence="5">
    <location>
        <begin position="74"/>
        <end position="257"/>
    </location>
</feature>
<dbReference type="InterPro" id="IPR050707">
    <property type="entry name" value="HTH_MetabolicPath_Reg"/>
</dbReference>
<evidence type="ECO:0000256" key="3">
    <source>
        <dbReference type="ARBA" id="ARBA00023163"/>
    </source>
</evidence>
<keyword evidence="1" id="KW-0805">Transcription regulation</keyword>
<keyword evidence="7" id="KW-1185">Reference proteome</keyword>
<dbReference type="SUPFAM" id="SSF55781">
    <property type="entry name" value="GAF domain-like"/>
    <property type="match status" value="1"/>
</dbReference>
<dbReference type="Pfam" id="PF01614">
    <property type="entry name" value="IclR_C"/>
    <property type="match status" value="1"/>
</dbReference>
<dbReference type="EMBL" id="SHKW01000001">
    <property type="protein sequence ID" value="RZU42433.1"/>
    <property type="molecule type" value="Genomic_DNA"/>
</dbReference>
<organism evidence="6 7">
    <name type="scientific">Edaphobacter modestus</name>
    <dbReference type="NCBI Taxonomy" id="388466"/>
    <lineage>
        <taxon>Bacteria</taxon>
        <taxon>Pseudomonadati</taxon>
        <taxon>Acidobacteriota</taxon>
        <taxon>Terriglobia</taxon>
        <taxon>Terriglobales</taxon>
        <taxon>Acidobacteriaceae</taxon>
        <taxon>Edaphobacter</taxon>
    </lineage>
</organism>
<dbReference type="GO" id="GO:0003700">
    <property type="term" value="F:DNA-binding transcription factor activity"/>
    <property type="evidence" value="ECO:0007669"/>
    <property type="project" value="TreeGrafter"/>
</dbReference>